<dbReference type="Proteomes" id="UP000789901">
    <property type="component" value="Unassembled WGS sequence"/>
</dbReference>
<dbReference type="EMBL" id="CAJVQB010020626">
    <property type="protein sequence ID" value="CAG8794942.1"/>
    <property type="molecule type" value="Genomic_DNA"/>
</dbReference>
<keyword evidence="2" id="KW-1185">Reference proteome</keyword>
<accession>A0ABN7VRD0</accession>
<name>A0ABN7VRD0_GIGMA</name>
<comment type="caution">
    <text evidence="1">The sequence shown here is derived from an EMBL/GenBank/DDBJ whole genome shotgun (WGS) entry which is preliminary data.</text>
</comment>
<evidence type="ECO:0000313" key="2">
    <source>
        <dbReference type="Proteomes" id="UP000789901"/>
    </source>
</evidence>
<organism evidence="1 2">
    <name type="scientific">Gigaspora margarita</name>
    <dbReference type="NCBI Taxonomy" id="4874"/>
    <lineage>
        <taxon>Eukaryota</taxon>
        <taxon>Fungi</taxon>
        <taxon>Fungi incertae sedis</taxon>
        <taxon>Mucoromycota</taxon>
        <taxon>Glomeromycotina</taxon>
        <taxon>Glomeromycetes</taxon>
        <taxon>Diversisporales</taxon>
        <taxon>Gigasporaceae</taxon>
        <taxon>Gigaspora</taxon>
    </lineage>
</organism>
<reference evidence="1 2" key="1">
    <citation type="submission" date="2021-06" db="EMBL/GenBank/DDBJ databases">
        <authorList>
            <person name="Kallberg Y."/>
            <person name="Tangrot J."/>
            <person name="Rosling A."/>
        </authorList>
    </citation>
    <scope>NUCLEOTIDE SEQUENCE [LARGE SCALE GENOMIC DNA]</scope>
    <source>
        <strain evidence="1 2">120-4 pot B 10/14</strain>
    </source>
</reference>
<gene>
    <name evidence="1" type="ORF">GMARGA_LOCUS21884</name>
</gene>
<sequence>MVNHKNIESALVEVIKVAYSQGTKKYNKLGALYVNYLKTLQRKRDPEDHIRYVAKQRAPNEETYNERIADFKDWYNEEVYTSLEKLYKLYLEIANQEEKVEKRTKSEVDEILQKIHDRLYERYEKWKNKTHAEHQNILNLNQQILVLHNNPLLNMADVRCLPVLKLMAPALAKF</sequence>
<proteinExistence type="predicted"/>
<protein>
    <submittedName>
        <fullName evidence="1">8813_t:CDS:1</fullName>
    </submittedName>
</protein>
<evidence type="ECO:0000313" key="1">
    <source>
        <dbReference type="EMBL" id="CAG8794942.1"/>
    </source>
</evidence>